<dbReference type="Gene3D" id="2.80.10.50">
    <property type="match status" value="1"/>
</dbReference>
<organism evidence="2 3">
    <name type="scientific">Ectocarpus siliculosus</name>
    <name type="common">Brown alga</name>
    <name type="synonym">Conferva siliculosa</name>
    <dbReference type="NCBI Taxonomy" id="2880"/>
    <lineage>
        <taxon>Eukaryota</taxon>
        <taxon>Sar</taxon>
        <taxon>Stramenopiles</taxon>
        <taxon>Ochrophyta</taxon>
        <taxon>PX clade</taxon>
        <taxon>Phaeophyceae</taxon>
        <taxon>Ectocarpales</taxon>
        <taxon>Ectocarpaceae</taxon>
        <taxon>Ectocarpus</taxon>
    </lineage>
</organism>
<evidence type="ECO:0000256" key="1">
    <source>
        <dbReference type="SAM" id="MobiDB-lite"/>
    </source>
</evidence>
<name>D7FMU7_ECTSI</name>
<protein>
    <submittedName>
        <fullName evidence="2">Uncharacterized protein</fullName>
    </submittedName>
</protein>
<dbReference type="OMA" id="NAICQCE"/>
<keyword evidence="3" id="KW-1185">Reference proteome</keyword>
<dbReference type="CDD" id="cd00257">
    <property type="entry name" value="beta-trefoil_FSCN-like"/>
    <property type="match status" value="1"/>
</dbReference>
<feature type="region of interest" description="Disordered" evidence="1">
    <location>
        <begin position="352"/>
        <end position="457"/>
    </location>
</feature>
<dbReference type="AlphaFoldDB" id="D7FMU7"/>
<proteinExistence type="predicted"/>
<reference evidence="2 3" key="1">
    <citation type="journal article" date="2010" name="Nature">
        <title>The Ectocarpus genome and the independent evolution of multicellularity in brown algae.</title>
        <authorList>
            <person name="Cock J.M."/>
            <person name="Sterck L."/>
            <person name="Rouze P."/>
            <person name="Scornet D."/>
            <person name="Allen A.E."/>
            <person name="Amoutzias G."/>
            <person name="Anthouard V."/>
            <person name="Artiguenave F."/>
            <person name="Aury J.M."/>
            <person name="Badger J.H."/>
            <person name="Beszteri B."/>
            <person name="Billiau K."/>
            <person name="Bonnet E."/>
            <person name="Bothwell J.H."/>
            <person name="Bowler C."/>
            <person name="Boyen C."/>
            <person name="Brownlee C."/>
            <person name="Carrano C.J."/>
            <person name="Charrier B."/>
            <person name="Cho G.Y."/>
            <person name="Coelho S.M."/>
            <person name="Collen J."/>
            <person name="Corre E."/>
            <person name="Da Silva C."/>
            <person name="Delage L."/>
            <person name="Delaroque N."/>
            <person name="Dittami S.M."/>
            <person name="Doulbeau S."/>
            <person name="Elias M."/>
            <person name="Farnham G."/>
            <person name="Gachon C.M."/>
            <person name="Gschloessl B."/>
            <person name="Heesch S."/>
            <person name="Jabbari K."/>
            <person name="Jubin C."/>
            <person name="Kawai H."/>
            <person name="Kimura K."/>
            <person name="Kloareg B."/>
            <person name="Kupper F.C."/>
            <person name="Lang D."/>
            <person name="Le Bail A."/>
            <person name="Leblanc C."/>
            <person name="Lerouge P."/>
            <person name="Lohr M."/>
            <person name="Lopez P.J."/>
            <person name="Martens C."/>
            <person name="Maumus F."/>
            <person name="Michel G."/>
            <person name="Miranda-Saavedra D."/>
            <person name="Morales J."/>
            <person name="Moreau H."/>
            <person name="Motomura T."/>
            <person name="Nagasato C."/>
            <person name="Napoli C.A."/>
            <person name="Nelson D.R."/>
            <person name="Nyvall-Collen P."/>
            <person name="Peters A.F."/>
            <person name="Pommier C."/>
            <person name="Potin P."/>
            <person name="Poulain J."/>
            <person name="Quesneville H."/>
            <person name="Read B."/>
            <person name="Rensing S.A."/>
            <person name="Ritter A."/>
            <person name="Rousvoal S."/>
            <person name="Samanta M."/>
            <person name="Samson G."/>
            <person name="Schroeder D.C."/>
            <person name="Segurens B."/>
            <person name="Strittmatter M."/>
            <person name="Tonon T."/>
            <person name="Tregear J.W."/>
            <person name="Valentin K."/>
            <person name="von Dassow P."/>
            <person name="Yamagishi T."/>
            <person name="Van de Peer Y."/>
            <person name="Wincker P."/>
        </authorList>
    </citation>
    <scope>NUCLEOTIDE SEQUENCE [LARGE SCALE GENOMIC DNA]</scope>
    <source>
        <strain evidence="3">Ec32 / CCAP1310/4</strain>
    </source>
</reference>
<dbReference type="EMBL" id="FN649739">
    <property type="protein sequence ID" value="CBJ30011.1"/>
    <property type="molecule type" value="Genomic_DNA"/>
</dbReference>
<evidence type="ECO:0000313" key="2">
    <source>
        <dbReference type="EMBL" id="CBJ30011.1"/>
    </source>
</evidence>
<feature type="compositionally biased region" description="Gly residues" evidence="1">
    <location>
        <begin position="239"/>
        <end position="260"/>
    </location>
</feature>
<dbReference type="SUPFAM" id="SSF50405">
    <property type="entry name" value="Actin-crosslinking proteins"/>
    <property type="match status" value="1"/>
</dbReference>
<dbReference type="EMBL" id="FN648224">
    <property type="protein sequence ID" value="CBJ30011.1"/>
    <property type="molecule type" value="Genomic_DNA"/>
</dbReference>
<evidence type="ECO:0000313" key="3">
    <source>
        <dbReference type="Proteomes" id="UP000002630"/>
    </source>
</evidence>
<dbReference type="InterPro" id="IPR008999">
    <property type="entry name" value="Actin-crosslinking"/>
</dbReference>
<sequence>MGKYNHLVRYYEDLGFKQLEGSKVHYEHHCDQVYRKIPMIRQVSARAQPRSRRSPRLVDNGGWFLVVRLQTKAGSFVRSTADGDVVSPGALNNASATASTTAAAHAADVDTEEDCENAGDCCMGHARSSSGSGAESTCGALAAAAAAGARASLATGEAATGWGSCGGGDGCAAPAGRGLAATAAAPTIAGGVVEEWSAGEGDRKCGGSSSGGSGGFGTNSPGGGGAAAIGCGAGGGGDAGGGGGGVSQGQGSRYRGGGGAAAAVTGRSGSGGRRGQKDDSDSIGGGGGKSKGRRGRGTDHLWTLMVHEVRGIVCFESAYGKYLCVEPDGKVVADRSWDNSWEQFRLERFADVPAAPDDGHGPPGAPDEGTSSAASSTCGSGRGGSGVLGASLGREGFREGGEQGSGIESRAEGVEGGQRTGASVPQVPSSGVATSGVRGGVSPPPGGRGSDGGGVSKTKHRFALRTYHGQYLSIDADFGTVSASAQPVLWTTDEKNAICQCEGAVPWAAPPPASRRQLALQAHWRSMRQVQSVSFVTAVRDKYMSSFGRRGTFSIKDALDLLDRHHDPLQSGSVSKLSLAGLMVLTAEDIREEGLPDWMQISDPWG</sequence>
<feature type="region of interest" description="Disordered" evidence="1">
    <location>
        <begin position="239"/>
        <end position="297"/>
    </location>
</feature>
<gene>
    <name evidence="2" type="ORF">Esi_0171_0012</name>
</gene>
<feature type="compositionally biased region" description="Gly residues" evidence="1">
    <location>
        <begin position="208"/>
        <end position="218"/>
    </location>
</feature>
<feature type="compositionally biased region" description="Low complexity" evidence="1">
    <location>
        <begin position="366"/>
        <end position="379"/>
    </location>
</feature>
<feature type="region of interest" description="Disordered" evidence="1">
    <location>
        <begin position="198"/>
        <end position="218"/>
    </location>
</feature>
<dbReference type="Proteomes" id="UP000002630">
    <property type="component" value="Linkage Group LG14"/>
</dbReference>
<dbReference type="OrthoDB" id="5151075at2759"/>
<dbReference type="InParanoid" id="D7FMU7"/>
<feature type="compositionally biased region" description="Polar residues" evidence="1">
    <location>
        <begin position="420"/>
        <end position="433"/>
    </location>
</feature>
<accession>D7FMU7</accession>